<dbReference type="InterPro" id="IPR001863">
    <property type="entry name" value="Glypican"/>
</dbReference>
<dbReference type="GO" id="GO:0009986">
    <property type="term" value="C:cell surface"/>
    <property type="evidence" value="ECO:0000318"/>
    <property type="project" value="GO_Central"/>
</dbReference>
<dbReference type="InParanoid" id="H2XKX6"/>
<dbReference type="EMBL" id="EAAA01000173">
    <property type="status" value="NOT_ANNOTATED_CDS"/>
    <property type="molecule type" value="Genomic_DNA"/>
</dbReference>
<dbReference type="Ensembl" id="ENSCINT00000033746.1">
    <property type="protein sequence ID" value="ENSCINP00000030308.1"/>
    <property type="gene ID" value="ENSCING00000001850.3"/>
</dbReference>
<dbReference type="STRING" id="7719.ENSCINP00000030308"/>
<reference evidence="14" key="3">
    <citation type="submission" date="2025-08" db="UniProtKB">
        <authorList>
            <consortium name="Ensembl"/>
        </authorList>
    </citation>
    <scope>IDENTIFICATION</scope>
</reference>
<comment type="similarity">
    <text evidence="2 11">Belongs to the glypican family.</text>
</comment>
<protein>
    <submittedName>
        <fullName evidence="14">Uncharacterized protein</fullName>
    </submittedName>
</protein>
<reference evidence="14" key="2">
    <citation type="journal article" date="2008" name="Genome Biol.">
        <title>Improved genome assembly and evidence-based global gene model set for the chordate Ciona intestinalis: new insight into intron and operon populations.</title>
        <authorList>
            <person name="Satou Y."/>
            <person name="Mineta K."/>
            <person name="Ogasawara M."/>
            <person name="Sasakura Y."/>
            <person name="Shoguchi E."/>
            <person name="Ueno K."/>
            <person name="Yamada L."/>
            <person name="Matsumoto J."/>
            <person name="Wasserscheid J."/>
            <person name="Dewar K."/>
            <person name="Wiley G.B."/>
            <person name="Macmil S.L."/>
            <person name="Roe B.A."/>
            <person name="Zeller R.W."/>
            <person name="Hastings K.E."/>
            <person name="Lemaire P."/>
            <person name="Lindquist E."/>
            <person name="Endo T."/>
            <person name="Hotta K."/>
            <person name="Inaba K."/>
        </authorList>
    </citation>
    <scope>NUCLEOTIDE SEQUENCE [LARGE SCALE GENOMIC DNA]</scope>
    <source>
        <strain evidence="14">wild type</strain>
    </source>
</reference>
<evidence type="ECO:0000313" key="15">
    <source>
        <dbReference type="Proteomes" id="UP000008144"/>
    </source>
</evidence>
<evidence type="ECO:0000256" key="12">
    <source>
        <dbReference type="RuleBase" id="RU003519"/>
    </source>
</evidence>
<evidence type="ECO:0000256" key="10">
    <source>
        <dbReference type="ARBA" id="ARBA00023288"/>
    </source>
</evidence>
<keyword evidence="5" id="KW-0732">Signal</keyword>
<organism evidence="14 15">
    <name type="scientific">Ciona intestinalis</name>
    <name type="common">Transparent sea squirt</name>
    <name type="synonym">Ascidia intestinalis</name>
    <dbReference type="NCBI Taxonomy" id="7719"/>
    <lineage>
        <taxon>Eukaryota</taxon>
        <taxon>Metazoa</taxon>
        <taxon>Chordata</taxon>
        <taxon>Tunicata</taxon>
        <taxon>Ascidiacea</taxon>
        <taxon>Phlebobranchia</taxon>
        <taxon>Cionidae</taxon>
        <taxon>Ciona</taxon>
    </lineage>
</organism>
<dbReference type="PANTHER" id="PTHR10822:SF29">
    <property type="entry name" value="DIVISION ABNORMALLY DELAYED PROTEIN"/>
    <property type="match status" value="1"/>
</dbReference>
<evidence type="ECO:0000256" key="9">
    <source>
        <dbReference type="ARBA" id="ARBA00023207"/>
    </source>
</evidence>
<evidence type="ECO:0000256" key="4">
    <source>
        <dbReference type="ARBA" id="ARBA00022622"/>
    </source>
</evidence>
<reference evidence="14" key="4">
    <citation type="submission" date="2025-09" db="UniProtKB">
        <authorList>
            <consortium name="Ensembl"/>
        </authorList>
    </citation>
    <scope>IDENTIFICATION</scope>
</reference>
<evidence type="ECO:0000313" key="14">
    <source>
        <dbReference type="Ensembl" id="ENSCINP00000030308.1"/>
    </source>
</evidence>
<accession>H2XKX6</accession>
<comment type="function">
    <text evidence="12">Cell surface proteoglycan.</text>
</comment>
<proteinExistence type="inferred from homology"/>
<feature type="region of interest" description="Disordered" evidence="13">
    <location>
        <begin position="501"/>
        <end position="521"/>
    </location>
</feature>
<keyword evidence="10 12" id="KW-0449">Lipoprotein</keyword>
<dbReference type="GO" id="GO:0005886">
    <property type="term" value="C:plasma membrane"/>
    <property type="evidence" value="ECO:0007669"/>
    <property type="project" value="UniProtKB-SubCell"/>
</dbReference>
<comment type="subcellular location">
    <subcellularLocation>
        <location evidence="1 12">Cell membrane</location>
        <topology evidence="1 12">Lipid-anchor</topology>
        <topology evidence="1 12">GPI-anchor</topology>
    </subcellularLocation>
</comment>
<dbReference type="GO" id="GO:1905475">
    <property type="term" value="P:regulation of protein localization to membrane"/>
    <property type="evidence" value="ECO:0000318"/>
    <property type="project" value="GO_Central"/>
</dbReference>
<keyword evidence="4 12" id="KW-0336">GPI-anchor</keyword>
<dbReference type="GO" id="GO:0090263">
    <property type="term" value="P:positive regulation of canonical Wnt signaling pathway"/>
    <property type="evidence" value="ECO:0000318"/>
    <property type="project" value="GO_Central"/>
</dbReference>
<keyword evidence="15" id="KW-1185">Reference proteome</keyword>
<keyword evidence="9 12" id="KW-0357">Heparan sulfate</keyword>
<evidence type="ECO:0000256" key="1">
    <source>
        <dbReference type="ARBA" id="ARBA00004609"/>
    </source>
</evidence>
<evidence type="ECO:0000256" key="11">
    <source>
        <dbReference type="RuleBase" id="RU003518"/>
    </source>
</evidence>
<evidence type="ECO:0000256" key="5">
    <source>
        <dbReference type="ARBA" id="ARBA00022729"/>
    </source>
</evidence>
<dbReference type="GO" id="GO:0016477">
    <property type="term" value="P:cell migration"/>
    <property type="evidence" value="ECO:0000318"/>
    <property type="project" value="GO_Central"/>
</dbReference>
<keyword evidence="8" id="KW-0325">Glycoprotein</keyword>
<evidence type="ECO:0000256" key="6">
    <source>
        <dbReference type="ARBA" id="ARBA00022974"/>
    </source>
</evidence>
<keyword evidence="3" id="KW-1003">Cell membrane</keyword>
<sequence>STCQGVRSGWNCVAVVTHSGRKPAPQISGGETCGEVRRTFRTRALGPADMVPIMPAEVTGLSVCQSVGPTCCTPSMEEKYMEASVRELRELVKRKTTPLEKHFRAIAKKFRARTLITYIEQPDHRYFLDLYRDCSIQSCNDITSKFAQVGLITDLSNNINLTRILSSLFILSLEDEIGLKIPKEKIECALTKATSYLTPYAVLKSKFENLLNPVGVFLKALTVGLRAAEVSRRIATGGPCIDAITKMRYCSHCYGYTLIKTCPGLCHNVVRGCLVGMAELDMFWKYYIVSINNMANKLVNTEGGFDVYFPQILRNISLIVQSVTYNQESVTLQCKLLSRSQVVRSNKMNINARFTLKESPAHSVKTLNKPRFIDLVIINLHRSLADSRRRFADELNTTRDFFASFSDDLCSSSDPVSFQVSNYGHCWDGVKMANSYKKPTPDKGIEGQLQNPEVKVVTLKRDVQTIIEDVRTITKELMKSSGSEQIPSDLLQRPSYITSHLQTDEIPCDDEDECFDNGSGE</sequence>
<name>H2XKX6_CIOIN</name>
<dbReference type="Pfam" id="PF01153">
    <property type="entry name" value="Glypican"/>
    <property type="match status" value="1"/>
</dbReference>
<dbReference type="AlphaFoldDB" id="H2XKX6"/>
<evidence type="ECO:0000256" key="3">
    <source>
        <dbReference type="ARBA" id="ARBA00022475"/>
    </source>
</evidence>
<dbReference type="PANTHER" id="PTHR10822">
    <property type="entry name" value="GLYPICAN"/>
    <property type="match status" value="1"/>
</dbReference>
<evidence type="ECO:0000256" key="13">
    <source>
        <dbReference type="SAM" id="MobiDB-lite"/>
    </source>
</evidence>
<keyword evidence="6 12" id="KW-0654">Proteoglycan</keyword>
<evidence type="ECO:0000256" key="7">
    <source>
        <dbReference type="ARBA" id="ARBA00023136"/>
    </source>
</evidence>
<evidence type="ECO:0000256" key="8">
    <source>
        <dbReference type="ARBA" id="ARBA00023180"/>
    </source>
</evidence>
<feature type="compositionally biased region" description="Acidic residues" evidence="13">
    <location>
        <begin position="506"/>
        <end position="515"/>
    </location>
</feature>
<dbReference type="GeneTree" id="ENSGT01050000244955"/>
<evidence type="ECO:0000256" key="2">
    <source>
        <dbReference type="ARBA" id="ARBA00010260"/>
    </source>
</evidence>
<dbReference type="GO" id="GO:0098552">
    <property type="term" value="C:side of membrane"/>
    <property type="evidence" value="ECO:0007669"/>
    <property type="project" value="UniProtKB-KW"/>
</dbReference>
<dbReference type="Proteomes" id="UP000008144">
    <property type="component" value="Chromosome 1"/>
</dbReference>
<keyword evidence="7 12" id="KW-0472">Membrane</keyword>
<reference evidence="15" key="1">
    <citation type="journal article" date="2002" name="Science">
        <title>The draft genome of Ciona intestinalis: insights into chordate and vertebrate origins.</title>
        <authorList>
            <person name="Dehal P."/>
            <person name="Satou Y."/>
            <person name="Campbell R.K."/>
            <person name="Chapman J."/>
            <person name="Degnan B."/>
            <person name="De Tomaso A."/>
            <person name="Davidson B."/>
            <person name="Di Gregorio A."/>
            <person name="Gelpke M."/>
            <person name="Goodstein D.M."/>
            <person name="Harafuji N."/>
            <person name="Hastings K.E."/>
            <person name="Ho I."/>
            <person name="Hotta K."/>
            <person name="Huang W."/>
            <person name="Kawashima T."/>
            <person name="Lemaire P."/>
            <person name="Martinez D."/>
            <person name="Meinertzhagen I.A."/>
            <person name="Necula S."/>
            <person name="Nonaka M."/>
            <person name="Putnam N."/>
            <person name="Rash S."/>
            <person name="Saiga H."/>
            <person name="Satake M."/>
            <person name="Terry A."/>
            <person name="Yamada L."/>
            <person name="Wang H.G."/>
            <person name="Awazu S."/>
            <person name="Azumi K."/>
            <person name="Boore J."/>
            <person name="Branno M."/>
            <person name="Chin-Bow S."/>
            <person name="DeSantis R."/>
            <person name="Doyle S."/>
            <person name="Francino P."/>
            <person name="Keys D.N."/>
            <person name="Haga S."/>
            <person name="Hayashi H."/>
            <person name="Hino K."/>
            <person name="Imai K.S."/>
            <person name="Inaba K."/>
            <person name="Kano S."/>
            <person name="Kobayashi K."/>
            <person name="Kobayashi M."/>
            <person name="Lee B.I."/>
            <person name="Makabe K.W."/>
            <person name="Manohar C."/>
            <person name="Matassi G."/>
            <person name="Medina M."/>
            <person name="Mochizuki Y."/>
            <person name="Mount S."/>
            <person name="Morishita T."/>
            <person name="Miura S."/>
            <person name="Nakayama A."/>
            <person name="Nishizaka S."/>
            <person name="Nomoto H."/>
            <person name="Ohta F."/>
            <person name="Oishi K."/>
            <person name="Rigoutsos I."/>
            <person name="Sano M."/>
            <person name="Sasaki A."/>
            <person name="Sasakura Y."/>
            <person name="Shoguchi E."/>
            <person name="Shin-i T."/>
            <person name="Spagnuolo A."/>
            <person name="Stainier D."/>
            <person name="Suzuki M.M."/>
            <person name="Tassy O."/>
            <person name="Takatori N."/>
            <person name="Tokuoka M."/>
            <person name="Yagi K."/>
            <person name="Yoshizaki F."/>
            <person name="Wada S."/>
            <person name="Zhang C."/>
            <person name="Hyatt P.D."/>
            <person name="Larimer F."/>
            <person name="Detter C."/>
            <person name="Doggett N."/>
            <person name="Glavina T."/>
            <person name="Hawkins T."/>
            <person name="Richardson P."/>
            <person name="Lucas S."/>
            <person name="Kohara Y."/>
            <person name="Levine M."/>
            <person name="Satoh N."/>
            <person name="Rokhsar D.S."/>
        </authorList>
    </citation>
    <scope>NUCLEOTIDE SEQUENCE [LARGE SCALE GENOMIC DNA]</scope>
</reference>